<keyword evidence="2" id="KW-1185">Reference proteome</keyword>
<accession>A0A3M6TAB2</accession>
<organism evidence="1 2">
    <name type="scientific">Pocillopora damicornis</name>
    <name type="common">Cauliflower coral</name>
    <name type="synonym">Millepora damicornis</name>
    <dbReference type="NCBI Taxonomy" id="46731"/>
    <lineage>
        <taxon>Eukaryota</taxon>
        <taxon>Metazoa</taxon>
        <taxon>Cnidaria</taxon>
        <taxon>Anthozoa</taxon>
        <taxon>Hexacorallia</taxon>
        <taxon>Scleractinia</taxon>
        <taxon>Astrocoeniina</taxon>
        <taxon>Pocilloporidae</taxon>
        <taxon>Pocillopora</taxon>
    </lineage>
</organism>
<dbReference type="AlphaFoldDB" id="A0A3M6TAB2"/>
<evidence type="ECO:0000313" key="1">
    <source>
        <dbReference type="EMBL" id="RMX38340.1"/>
    </source>
</evidence>
<name>A0A3M6TAB2_POCDA</name>
<protein>
    <submittedName>
        <fullName evidence="1">Uncharacterized protein</fullName>
    </submittedName>
</protein>
<proteinExistence type="predicted"/>
<evidence type="ECO:0000313" key="2">
    <source>
        <dbReference type="Proteomes" id="UP000275408"/>
    </source>
</evidence>
<dbReference type="SUPFAM" id="SSF56219">
    <property type="entry name" value="DNase I-like"/>
    <property type="match status" value="1"/>
</dbReference>
<dbReference type="EMBL" id="RCHS01004020">
    <property type="protein sequence ID" value="RMX38340.1"/>
    <property type="molecule type" value="Genomic_DNA"/>
</dbReference>
<dbReference type="Gene3D" id="3.60.10.10">
    <property type="entry name" value="Endonuclease/exonuclease/phosphatase"/>
    <property type="match status" value="1"/>
</dbReference>
<gene>
    <name evidence="1" type="ORF">pdam_00005498</name>
</gene>
<dbReference type="Proteomes" id="UP000275408">
    <property type="component" value="Unassembled WGS sequence"/>
</dbReference>
<reference evidence="1 2" key="1">
    <citation type="journal article" date="2018" name="Sci. Rep.">
        <title>Comparative analysis of the Pocillopora damicornis genome highlights role of immune system in coral evolution.</title>
        <authorList>
            <person name="Cunning R."/>
            <person name="Bay R.A."/>
            <person name="Gillette P."/>
            <person name="Baker A.C."/>
            <person name="Traylor-Knowles N."/>
        </authorList>
    </citation>
    <scope>NUCLEOTIDE SEQUENCE [LARGE SCALE GENOMIC DNA]</scope>
    <source>
        <strain evidence="1">RSMAS</strain>
        <tissue evidence="1">Whole animal</tissue>
    </source>
</reference>
<sequence>MCYFYKRINGALRNYLNEHLTINNTQHNRTMSWDHQDSNTWDICIFLNVHDIPRGANNKAPIVPKEPDSKTCLIIYTKRSKRSRRLCLYYANCCACFHLSLIRCGDIESDSCFDLFHVKCVCLSNDITTTQSKFKCTRCLWTELPFHANHDFYNTDHELFASSESPSNISATLDPGPDEYLQSLIMRPKHLKVMHLNTQSMVSAFGELFLTIKQYPFNVISMSETWPKDNPLLLNHVTIPGYNCEFRRRNSIRGGGVGAYIKETLTYKLKSDIEAKELDLEHL</sequence>
<dbReference type="InterPro" id="IPR036691">
    <property type="entry name" value="Endo/exonu/phosph_ase_sf"/>
</dbReference>
<comment type="caution">
    <text evidence="1">The sequence shown here is derived from an EMBL/GenBank/DDBJ whole genome shotgun (WGS) entry which is preliminary data.</text>
</comment>